<dbReference type="SUPFAM" id="SSF47072">
    <property type="entry name" value="Cysteine alpha-hairpin motif"/>
    <property type="match status" value="1"/>
</dbReference>
<reference evidence="1" key="1">
    <citation type="submission" date="2023-08" db="EMBL/GenBank/DDBJ databases">
        <title>Draft sequence of the Babesia gibsoni genome.</title>
        <authorList>
            <person name="Yamagishi J.Y."/>
            <person name="Xuan X.X."/>
        </authorList>
    </citation>
    <scope>NUCLEOTIDE SEQUENCE</scope>
    <source>
        <strain evidence="1">Azabu</strain>
    </source>
</reference>
<comment type="caution">
    <text evidence="1">The sequence shown here is derived from an EMBL/GenBank/DDBJ whole genome shotgun (WGS) entry which is preliminary data.</text>
</comment>
<evidence type="ECO:0000313" key="1">
    <source>
        <dbReference type="EMBL" id="KAK1444790.1"/>
    </source>
</evidence>
<evidence type="ECO:0008006" key="3">
    <source>
        <dbReference type="Google" id="ProtNLM"/>
    </source>
</evidence>
<dbReference type="AlphaFoldDB" id="A0AAD8US71"/>
<accession>A0AAD8US71</accession>
<protein>
    <recommendedName>
        <fullName evidence="3">CHCH domain-containing protein</fullName>
    </recommendedName>
</protein>
<gene>
    <name evidence="1" type="ORF">BgAZ_106960</name>
</gene>
<organism evidence="1 2">
    <name type="scientific">Babesia gibsoni</name>
    <dbReference type="NCBI Taxonomy" id="33632"/>
    <lineage>
        <taxon>Eukaryota</taxon>
        <taxon>Sar</taxon>
        <taxon>Alveolata</taxon>
        <taxon>Apicomplexa</taxon>
        <taxon>Aconoidasida</taxon>
        <taxon>Piroplasmida</taxon>
        <taxon>Babesiidae</taxon>
        <taxon>Babesia</taxon>
    </lineage>
</organism>
<name>A0AAD8US71_BABGI</name>
<proteinExistence type="predicted"/>
<dbReference type="InterPro" id="IPR009069">
    <property type="entry name" value="Cys_alpha_HP_mot_SF"/>
</dbReference>
<dbReference type="EMBL" id="JAVEPI010000001">
    <property type="protein sequence ID" value="KAK1444790.1"/>
    <property type="molecule type" value="Genomic_DNA"/>
</dbReference>
<dbReference type="Proteomes" id="UP001230268">
    <property type="component" value="Unassembled WGS sequence"/>
</dbReference>
<sequence length="67" mass="7745">MRKDADSNVLDYDDRIAQTGCAEQYDCLLDCLDKHNREWKRCQSELKELGKCMKGADPKTRQPPGQK</sequence>
<keyword evidence="2" id="KW-1185">Reference proteome</keyword>
<evidence type="ECO:0000313" key="2">
    <source>
        <dbReference type="Proteomes" id="UP001230268"/>
    </source>
</evidence>